<accession>A0AAW1Y2D4</accession>
<organism evidence="4 5">
    <name type="scientific">Rubus argutus</name>
    <name type="common">Southern blackberry</name>
    <dbReference type="NCBI Taxonomy" id="59490"/>
    <lineage>
        <taxon>Eukaryota</taxon>
        <taxon>Viridiplantae</taxon>
        <taxon>Streptophyta</taxon>
        <taxon>Embryophyta</taxon>
        <taxon>Tracheophyta</taxon>
        <taxon>Spermatophyta</taxon>
        <taxon>Magnoliopsida</taxon>
        <taxon>eudicotyledons</taxon>
        <taxon>Gunneridae</taxon>
        <taxon>Pentapetalae</taxon>
        <taxon>rosids</taxon>
        <taxon>fabids</taxon>
        <taxon>Rosales</taxon>
        <taxon>Rosaceae</taxon>
        <taxon>Rosoideae</taxon>
        <taxon>Rosoideae incertae sedis</taxon>
        <taxon>Rubus</taxon>
    </lineage>
</organism>
<keyword evidence="1" id="KW-1071">Ligand-gated ion channel</keyword>
<proteinExistence type="predicted"/>
<dbReference type="PANTHER" id="PTHR45651">
    <property type="entry name" value="CYCLIC NUCLEOTIDE-GATED ION CHANNEL 15-RELATED-RELATED"/>
    <property type="match status" value="1"/>
</dbReference>
<dbReference type="Gene3D" id="2.60.120.10">
    <property type="entry name" value="Jelly Rolls"/>
    <property type="match status" value="1"/>
</dbReference>
<keyword evidence="1" id="KW-0813">Transport</keyword>
<keyword evidence="5" id="KW-1185">Reference proteome</keyword>
<evidence type="ECO:0000313" key="5">
    <source>
        <dbReference type="Proteomes" id="UP001457282"/>
    </source>
</evidence>
<dbReference type="AlphaFoldDB" id="A0AAW1Y2D4"/>
<evidence type="ECO:0000259" key="3">
    <source>
        <dbReference type="PROSITE" id="PS50042"/>
    </source>
</evidence>
<dbReference type="SUPFAM" id="SSF51206">
    <property type="entry name" value="cAMP-binding domain-like"/>
    <property type="match status" value="1"/>
</dbReference>
<dbReference type="PROSITE" id="PS50042">
    <property type="entry name" value="CNMP_BINDING_3"/>
    <property type="match status" value="1"/>
</dbReference>
<reference evidence="4 5" key="1">
    <citation type="journal article" date="2023" name="G3 (Bethesda)">
        <title>A chromosome-length genome assembly and annotation of blackberry (Rubus argutus, cv. 'Hillquist').</title>
        <authorList>
            <person name="Bruna T."/>
            <person name="Aryal R."/>
            <person name="Dudchenko O."/>
            <person name="Sargent D.J."/>
            <person name="Mead D."/>
            <person name="Buti M."/>
            <person name="Cavallini A."/>
            <person name="Hytonen T."/>
            <person name="Andres J."/>
            <person name="Pham M."/>
            <person name="Weisz D."/>
            <person name="Mascagni F."/>
            <person name="Usai G."/>
            <person name="Natali L."/>
            <person name="Bassil N."/>
            <person name="Fernandez G.E."/>
            <person name="Lomsadze A."/>
            <person name="Armour M."/>
            <person name="Olukolu B."/>
            <person name="Poorten T."/>
            <person name="Britton C."/>
            <person name="Davik J."/>
            <person name="Ashrafi H."/>
            <person name="Aiden E.L."/>
            <person name="Borodovsky M."/>
            <person name="Worthington M."/>
        </authorList>
    </citation>
    <scope>NUCLEOTIDE SEQUENCE [LARGE SCALE GENOMIC DNA]</scope>
    <source>
        <strain evidence="4">PI 553951</strain>
    </source>
</reference>
<dbReference type="InterPro" id="IPR018490">
    <property type="entry name" value="cNMP-bd_dom_sf"/>
</dbReference>
<keyword evidence="2" id="KW-0407">Ion channel</keyword>
<protein>
    <recommendedName>
        <fullName evidence="3">Cyclic nucleotide-binding domain-containing protein</fullName>
    </recommendedName>
</protein>
<dbReference type="GO" id="GO:0016020">
    <property type="term" value="C:membrane"/>
    <property type="evidence" value="ECO:0007669"/>
    <property type="project" value="UniProtKB-SubCell"/>
</dbReference>
<evidence type="ECO:0000256" key="1">
    <source>
        <dbReference type="ARBA" id="ARBA00023286"/>
    </source>
</evidence>
<sequence>MQAVGKSSRILQKMNIIKPKITFMVSEYGLENDRVGMIEEDIQQILEDDENFVVQNIFSVLQPTLQGGIKWYLCNREMLRKDFNVLSALLLHGKYNIIEYVEQVSYTGGSYIIRKGEPLDMIFFIALGNVVTYSTKYDGSSGSSTTIELKKFQWYGVKDLIPWAVRSSSNLSNLPLSTITIKSHKQVDIFAIKATDLKNIASEFPEILNMEVHHSTDSTGQMEIVKWR</sequence>
<name>A0AAW1Y2D4_RUBAR</name>
<keyword evidence="1" id="KW-0406">Ion transport</keyword>
<dbReference type="Proteomes" id="UP001457282">
    <property type="component" value="Unassembled WGS sequence"/>
</dbReference>
<feature type="domain" description="Cyclic nucleotide-binding" evidence="3">
    <location>
        <begin position="85"/>
        <end position="169"/>
    </location>
</feature>
<dbReference type="EMBL" id="JBEDUW010000002">
    <property type="protein sequence ID" value="KAK9942876.1"/>
    <property type="molecule type" value="Genomic_DNA"/>
</dbReference>
<comment type="caution">
    <text evidence="4">The sequence shown here is derived from an EMBL/GenBank/DDBJ whole genome shotgun (WGS) entry which is preliminary data.</text>
</comment>
<dbReference type="InterPro" id="IPR014710">
    <property type="entry name" value="RmlC-like_jellyroll"/>
</dbReference>
<gene>
    <name evidence="4" type="ORF">M0R45_008520</name>
</gene>
<evidence type="ECO:0000313" key="4">
    <source>
        <dbReference type="EMBL" id="KAK9942876.1"/>
    </source>
</evidence>
<dbReference type="PANTHER" id="PTHR45651:SF68">
    <property type="entry name" value="ION TRANSPORT DOMAIN-CONTAINING PROTEIN"/>
    <property type="match status" value="1"/>
</dbReference>
<evidence type="ECO:0000256" key="2">
    <source>
        <dbReference type="ARBA" id="ARBA00023303"/>
    </source>
</evidence>
<dbReference type="InterPro" id="IPR000595">
    <property type="entry name" value="cNMP-bd_dom"/>
</dbReference>
<dbReference type="GO" id="GO:0034220">
    <property type="term" value="P:monoatomic ion transmembrane transport"/>
    <property type="evidence" value="ECO:0007669"/>
    <property type="project" value="UniProtKB-KW"/>
</dbReference>